<dbReference type="AlphaFoldDB" id="A0A1B7M1H5"/>
<dbReference type="InterPro" id="IPR008972">
    <property type="entry name" value="Cupredoxin"/>
</dbReference>
<evidence type="ECO:0000256" key="1">
    <source>
        <dbReference type="ARBA" id="ARBA00022723"/>
    </source>
</evidence>
<evidence type="ECO:0000313" key="7">
    <source>
        <dbReference type="Proteomes" id="UP000078292"/>
    </source>
</evidence>
<evidence type="ECO:0000256" key="2">
    <source>
        <dbReference type="ARBA" id="ARBA00023002"/>
    </source>
</evidence>
<evidence type="ECO:0000259" key="4">
    <source>
        <dbReference type="Pfam" id="PF07731"/>
    </source>
</evidence>
<dbReference type="GO" id="GO:0016491">
    <property type="term" value="F:oxidoreductase activity"/>
    <property type="evidence" value="ECO:0007669"/>
    <property type="project" value="UniProtKB-KW"/>
</dbReference>
<dbReference type="PROSITE" id="PS51318">
    <property type="entry name" value="TAT"/>
    <property type="match status" value="1"/>
</dbReference>
<dbReference type="CDD" id="cd13900">
    <property type="entry name" value="CuRO_3_Tth-MCO_like"/>
    <property type="match status" value="1"/>
</dbReference>
<dbReference type="InterPro" id="IPR006311">
    <property type="entry name" value="TAT_signal"/>
</dbReference>
<dbReference type="InterPro" id="IPR011707">
    <property type="entry name" value="Cu-oxidase-like_N"/>
</dbReference>
<evidence type="ECO:0000259" key="5">
    <source>
        <dbReference type="Pfam" id="PF07732"/>
    </source>
</evidence>
<keyword evidence="7" id="KW-1185">Reference proteome</keyword>
<reference evidence="6 7" key="1">
    <citation type="submission" date="2016-04" db="EMBL/GenBank/DDBJ databases">
        <title>First whole genome shotgun sequence of the bacterium Enteractinococcus sp. strain UASWS1574.</title>
        <authorList>
            <person name="Crovadore J."/>
            <person name="Chablais R."/>
            <person name="Lefort F."/>
        </authorList>
    </citation>
    <scope>NUCLEOTIDE SEQUENCE [LARGE SCALE GENOMIC DNA]</scope>
    <source>
        <strain evidence="6 7">UASWS1574</strain>
    </source>
</reference>
<dbReference type="STRING" id="1837282.A6F49_07030"/>
<dbReference type="PANTHER" id="PTHR11709:SF2">
    <property type="entry name" value="MULTICOPPER OXIDASE LPR1"/>
    <property type="match status" value="1"/>
</dbReference>
<dbReference type="OrthoDB" id="345021at2"/>
<gene>
    <name evidence="6" type="ORF">A6F49_07030</name>
</gene>
<dbReference type="Pfam" id="PF00394">
    <property type="entry name" value="Cu-oxidase"/>
    <property type="match status" value="1"/>
</dbReference>
<comment type="caution">
    <text evidence="6">The sequence shown here is derived from an EMBL/GenBank/DDBJ whole genome shotgun (WGS) entry which is preliminary data.</text>
</comment>
<dbReference type="Pfam" id="PF07732">
    <property type="entry name" value="Cu-oxidase_3"/>
    <property type="match status" value="1"/>
</dbReference>
<feature type="domain" description="Plastocyanin-like" evidence="3">
    <location>
        <begin position="214"/>
        <end position="294"/>
    </location>
</feature>
<dbReference type="PANTHER" id="PTHR11709">
    <property type="entry name" value="MULTI-COPPER OXIDASE"/>
    <property type="match status" value="1"/>
</dbReference>
<accession>A0A1B7M1H5</accession>
<organism evidence="6 7">
    <name type="scientific">Enteractinococcus helveticum</name>
    <dbReference type="NCBI Taxonomy" id="1837282"/>
    <lineage>
        <taxon>Bacteria</taxon>
        <taxon>Bacillati</taxon>
        <taxon>Actinomycetota</taxon>
        <taxon>Actinomycetes</taxon>
        <taxon>Micrococcales</taxon>
        <taxon>Micrococcaceae</taxon>
    </lineage>
</organism>
<dbReference type="CDD" id="cd13853">
    <property type="entry name" value="CuRO_1_Tth-MCO_like"/>
    <property type="match status" value="1"/>
</dbReference>
<dbReference type="RefSeq" id="WP_043057148.1">
    <property type="nucleotide sequence ID" value="NZ_LXEY01000012.1"/>
</dbReference>
<sequence length="501" mass="53121">MQPMTRRQVLLLGGAGTAAIAAGAAGVWWTQGTRQGVSGGADFEQPPVLESANGSLDVELTAAPYTARIAGQEAFVLGYNGSLPGPTLVVAPGDQINLTLTNHLAAPTNLHVHGLHVSPQDNSDNVFVAVDPGEAFAYHYQLPADHPPGVYWYHPHHHGNVADQLFAGLYGAIIVQDPDPVVVTRERVLVISDISLTADGSVAGADPMDTMMGREGNLVMVNGQVNPTLQARPHQRERWRIINACTSRYLHLELDDQQLELLGIDAGRYPEPATVDEVVLTPGNRADVIVTASAGTSILRAVAVDRGGMGMMGGTGFGLASPGQAEVPLATFEVSGTPVQALDGVGQPSAPRDLRSETVTAKRELTFGMTMGMGGGMGMRHNTAASQSPGGSGMMDFTINGAVFDPARVDITAGAGTIEEWTLQNTSPMDHPVHLHVWPMQLIETQGTAVQEPAWQDVVNVPANSSVKVRIAFDTFVGKTVYHCHILDHEDLGMMGIIEVR</sequence>
<dbReference type="GO" id="GO:0005507">
    <property type="term" value="F:copper ion binding"/>
    <property type="evidence" value="ECO:0007669"/>
    <property type="project" value="InterPro"/>
</dbReference>
<dbReference type="Gene3D" id="2.60.40.420">
    <property type="entry name" value="Cupredoxins - blue copper proteins"/>
    <property type="match status" value="3"/>
</dbReference>
<dbReference type="InterPro" id="IPR001117">
    <property type="entry name" value="Cu-oxidase_2nd"/>
</dbReference>
<dbReference type="CDD" id="cd13881">
    <property type="entry name" value="CuRO_2_McoC_like"/>
    <property type="match status" value="1"/>
</dbReference>
<name>A0A1B7M1H5_9MICC</name>
<evidence type="ECO:0000259" key="3">
    <source>
        <dbReference type="Pfam" id="PF00394"/>
    </source>
</evidence>
<feature type="domain" description="Plastocyanin-like" evidence="5">
    <location>
        <begin position="68"/>
        <end position="178"/>
    </location>
</feature>
<dbReference type="EMBL" id="LXEY01000012">
    <property type="protein sequence ID" value="OAV62452.1"/>
    <property type="molecule type" value="Genomic_DNA"/>
</dbReference>
<dbReference type="Pfam" id="PF07731">
    <property type="entry name" value="Cu-oxidase_2"/>
    <property type="match status" value="1"/>
</dbReference>
<dbReference type="InterPro" id="IPR011706">
    <property type="entry name" value="Cu-oxidase_C"/>
</dbReference>
<protein>
    <submittedName>
        <fullName evidence="6">Copper oxidase</fullName>
    </submittedName>
</protein>
<feature type="domain" description="Plastocyanin-like" evidence="4">
    <location>
        <begin position="395"/>
        <end position="500"/>
    </location>
</feature>
<dbReference type="PROSITE" id="PS00080">
    <property type="entry name" value="MULTICOPPER_OXIDASE2"/>
    <property type="match status" value="1"/>
</dbReference>
<dbReference type="Proteomes" id="UP000078292">
    <property type="component" value="Unassembled WGS sequence"/>
</dbReference>
<keyword evidence="2" id="KW-0560">Oxidoreductase</keyword>
<dbReference type="InterPro" id="IPR002355">
    <property type="entry name" value="Cu_oxidase_Cu_BS"/>
</dbReference>
<dbReference type="SUPFAM" id="SSF49503">
    <property type="entry name" value="Cupredoxins"/>
    <property type="match status" value="3"/>
</dbReference>
<keyword evidence="1" id="KW-0479">Metal-binding</keyword>
<dbReference type="InterPro" id="IPR045087">
    <property type="entry name" value="Cu-oxidase_fam"/>
</dbReference>
<proteinExistence type="predicted"/>
<evidence type="ECO:0000313" key="6">
    <source>
        <dbReference type="EMBL" id="OAV62452.1"/>
    </source>
</evidence>